<evidence type="ECO:0000259" key="3">
    <source>
        <dbReference type="PROSITE" id="PS50076"/>
    </source>
</evidence>
<name>A7TKW6_VANPO</name>
<dbReference type="RefSeq" id="XP_001644979.1">
    <property type="nucleotide sequence ID" value="XM_001644929.1"/>
</dbReference>
<dbReference type="OMA" id="TVELKYW"/>
<evidence type="ECO:0000313" key="5">
    <source>
        <dbReference type="Proteomes" id="UP000000267"/>
    </source>
</evidence>
<dbReference type="GO" id="GO:0006879">
    <property type="term" value="P:intracellular iron ion homeostasis"/>
    <property type="evidence" value="ECO:0007669"/>
    <property type="project" value="EnsemblFungi"/>
</dbReference>
<feature type="domain" description="J" evidence="3">
    <location>
        <begin position="17"/>
        <end position="92"/>
    </location>
</feature>
<dbReference type="InterPro" id="IPR036869">
    <property type="entry name" value="J_dom_sf"/>
</dbReference>
<dbReference type="Gene3D" id="1.10.287.110">
    <property type="entry name" value="DnaJ domain"/>
    <property type="match status" value="1"/>
</dbReference>
<evidence type="ECO:0000256" key="1">
    <source>
        <dbReference type="ARBA" id="ARBA00010476"/>
    </source>
</evidence>
<dbReference type="PANTHER" id="PTHR14021">
    <property type="entry name" value="IRON-SULFUR CLUSTER CO-CHAPERONE PROTEIN HSCB"/>
    <property type="match status" value="1"/>
</dbReference>
<dbReference type="HOGENOM" id="CLU_068529_1_1_1"/>
<dbReference type="SUPFAM" id="SSF47144">
    <property type="entry name" value="HSC20 (HSCB), C-terminal oligomerisation domain"/>
    <property type="match status" value="1"/>
</dbReference>
<dbReference type="PhylomeDB" id="A7TKW6"/>
<sequence length="192" mass="22877">MFQLLRFSRIHKRSISSFYELFPKNFPNGKPVWSIDNNKLRKEYRSLQSKFHPDAIASNHEDNDNKNLSSLINKAYQTLKNPLDRSQYLLKLIKNIDLSNEEVAQNLTQNDPNLLLTVLDVHEQLEDIDNDFENIKEIELENKKRIMNIEQNLNTLYENQDYDKIAKLTIELKYWVNLSKAIKEWEPRVKNQ</sequence>
<dbReference type="FunCoup" id="A7TKW6">
    <property type="interactions" value="368"/>
</dbReference>
<keyword evidence="2" id="KW-0143">Chaperone</keyword>
<dbReference type="InterPro" id="IPR036386">
    <property type="entry name" value="HscB_C_sf"/>
</dbReference>
<dbReference type="GO" id="GO:0051087">
    <property type="term" value="F:protein-folding chaperone binding"/>
    <property type="evidence" value="ECO:0007669"/>
    <property type="project" value="EnsemblFungi"/>
</dbReference>
<comment type="similarity">
    <text evidence="1">Belongs to the HscB family.</text>
</comment>
<accession>A7TKW6</accession>
<dbReference type="SUPFAM" id="SSF46565">
    <property type="entry name" value="Chaperone J-domain"/>
    <property type="match status" value="1"/>
</dbReference>
<dbReference type="GO" id="GO:0009060">
    <property type="term" value="P:aerobic respiration"/>
    <property type="evidence" value="ECO:0007669"/>
    <property type="project" value="EnsemblFungi"/>
</dbReference>
<dbReference type="Gene3D" id="1.20.1280.20">
    <property type="entry name" value="HscB, C-terminal domain"/>
    <property type="match status" value="1"/>
</dbReference>
<dbReference type="PANTHER" id="PTHR14021:SF15">
    <property type="entry name" value="IRON-SULFUR CLUSTER CO-CHAPERONE PROTEIN HSCB"/>
    <property type="match status" value="1"/>
</dbReference>
<dbReference type="eggNOG" id="KOG3192">
    <property type="taxonomic scope" value="Eukaryota"/>
</dbReference>
<proteinExistence type="inferred from homology"/>
<dbReference type="CDD" id="cd06257">
    <property type="entry name" value="DnaJ"/>
    <property type="match status" value="1"/>
</dbReference>
<dbReference type="Proteomes" id="UP000000267">
    <property type="component" value="Unassembled WGS sequence"/>
</dbReference>
<keyword evidence="5" id="KW-1185">Reference proteome</keyword>
<dbReference type="InterPro" id="IPR009073">
    <property type="entry name" value="HscB_oligo_C"/>
</dbReference>
<dbReference type="SMART" id="SM00271">
    <property type="entry name" value="DnaJ"/>
    <property type="match status" value="1"/>
</dbReference>
<reference evidence="4 5" key="1">
    <citation type="journal article" date="2007" name="Proc. Natl. Acad. Sci. U.S.A.">
        <title>Independent sorting-out of thousands of duplicated gene pairs in two yeast species descended from a whole-genome duplication.</title>
        <authorList>
            <person name="Scannell D.R."/>
            <person name="Frank A.C."/>
            <person name="Conant G.C."/>
            <person name="Byrne K.P."/>
            <person name="Woolfit M."/>
            <person name="Wolfe K.H."/>
        </authorList>
    </citation>
    <scope>NUCLEOTIDE SEQUENCE [LARGE SCALE GENOMIC DNA]</scope>
    <source>
        <strain evidence="5">ATCC 22028 / DSM 70294 / BCRC 21397 / CBS 2163 / NBRC 10782 / NRRL Y-8283 / UCD 57-17</strain>
    </source>
</reference>
<evidence type="ECO:0000313" key="4">
    <source>
        <dbReference type="EMBL" id="EDO17121.1"/>
    </source>
</evidence>
<dbReference type="STRING" id="436907.A7TKW6"/>
<dbReference type="GO" id="GO:0051259">
    <property type="term" value="P:protein complex oligomerization"/>
    <property type="evidence" value="ECO:0007669"/>
    <property type="project" value="InterPro"/>
</dbReference>
<dbReference type="PROSITE" id="PS50076">
    <property type="entry name" value="DNAJ_2"/>
    <property type="match status" value="1"/>
</dbReference>
<dbReference type="GeneID" id="5545316"/>
<dbReference type="KEGG" id="vpo:Kpol_1025p42"/>
<dbReference type="GO" id="GO:0001671">
    <property type="term" value="F:ATPase activator activity"/>
    <property type="evidence" value="ECO:0007669"/>
    <property type="project" value="EnsemblFungi"/>
</dbReference>
<dbReference type="GO" id="GO:0044571">
    <property type="term" value="P:[2Fe-2S] cluster assembly"/>
    <property type="evidence" value="ECO:0007669"/>
    <property type="project" value="EnsemblFungi"/>
</dbReference>
<dbReference type="GO" id="GO:0005759">
    <property type="term" value="C:mitochondrial matrix"/>
    <property type="evidence" value="ECO:0007669"/>
    <property type="project" value="EnsemblFungi"/>
</dbReference>
<organism evidence="5">
    <name type="scientific">Vanderwaltozyma polyspora (strain ATCC 22028 / DSM 70294 / BCRC 21397 / CBS 2163 / NBRC 10782 / NRRL Y-8283 / UCD 57-17)</name>
    <name type="common">Kluyveromyces polysporus</name>
    <dbReference type="NCBI Taxonomy" id="436907"/>
    <lineage>
        <taxon>Eukaryota</taxon>
        <taxon>Fungi</taxon>
        <taxon>Dikarya</taxon>
        <taxon>Ascomycota</taxon>
        <taxon>Saccharomycotina</taxon>
        <taxon>Saccharomycetes</taxon>
        <taxon>Saccharomycetales</taxon>
        <taxon>Saccharomycetaceae</taxon>
        <taxon>Vanderwaltozyma</taxon>
    </lineage>
</organism>
<dbReference type="Pfam" id="PF07743">
    <property type="entry name" value="HSCB_C"/>
    <property type="match status" value="1"/>
</dbReference>
<dbReference type="NCBIfam" id="TIGR00714">
    <property type="entry name" value="hscB"/>
    <property type="match status" value="1"/>
</dbReference>
<dbReference type="InParanoid" id="A7TKW6"/>
<dbReference type="InterPro" id="IPR004640">
    <property type="entry name" value="HscB"/>
</dbReference>
<dbReference type="AlphaFoldDB" id="A7TKW6"/>
<evidence type="ECO:0000256" key="2">
    <source>
        <dbReference type="ARBA" id="ARBA00023186"/>
    </source>
</evidence>
<dbReference type="EMBL" id="DS480410">
    <property type="protein sequence ID" value="EDO17121.1"/>
    <property type="molecule type" value="Genomic_DNA"/>
</dbReference>
<dbReference type="GO" id="GO:0044572">
    <property type="term" value="P:[4Fe-4S] cluster assembly"/>
    <property type="evidence" value="ECO:0007669"/>
    <property type="project" value="EnsemblFungi"/>
</dbReference>
<dbReference type="Pfam" id="PF00226">
    <property type="entry name" value="DnaJ"/>
    <property type="match status" value="1"/>
</dbReference>
<dbReference type="OrthoDB" id="448954at2759"/>
<gene>
    <name evidence="4" type="ORF">Kpol_1025p42</name>
</gene>
<protein>
    <recommendedName>
        <fullName evidence="3">J domain-containing protein</fullName>
    </recommendedName>
</protein>
<dbReference type="InterPro" id="IPR001623">
    <property type="entry name" value="DnaJ_domain"/>
</dbReference>